<evidence type="ECO:0000256" key="1">
    <source>
        <dbReference type="SAM" id="MobiDB-lite"/>
    </source>
</evidence>
<evidence type="ECO:0000313" key="2">
    <source>
        <dbReference type="EMBL" id="GJE61006.1"/>
    </source>
</evidence>
<gene>
    <name evidence="2" type="ORF">MPOCJGCO_3125</name>
</gene>
<keyword evidence="3" id="KW-1185">Reference proteome</keyword>
<dbReference type="EMBL" id="BPRB01000180">
    <property type="protein sequence ID" value="GJE61006.1"/>
    <property type="molecule type" value="Genomic_DNA"/>
</dbReference>
<sequence>MCSDVMRSLREVEPVGTGPHRTLDRRRDGDLFDPHFPRRRSAAPVASPSTAAAFYTPHFPTHQARAEEV</sequence>
<name>A0ABQ4U0N1_9HYPH</name>
<protein>
    <submittedName>
        <fullName evidence="2">Uncharacterized protein</fullName>
    </submittedName>
</protein>
<organism evidence="2 3">
    <name type="scientific">Methylobacterium trifolii</name>
    <dbReference type="NCBI Taxonomy" id="1003092"/>
    <lineage>
        <taxon>Bacteria</taxon>
        <taxon>Pseudomonadati</taxon>
        <taxon>Pseudomonadota</taxon>
        <taxon>Alphaproteobacteria</taxon>
        <taxon>Hyphomicrobiales</taxon>
        <taxon>Methylobacteriaceae</taxon>
        <taxon>Methylobacterium</taxon>
    </lineage>
</organism>
<feature type="compositionally biased region" description="Low complexity" evidence="1">
    <location>
        <begin position="42"/>
        <end position="53"/>
    </location>
</feature>
<evidence type="ECO:0000313" key="3">
    <source>
        <dbReference type="Proteomes" id="UP001055057"/>
    </source>
</evidence>
<feature type="region of interest" description="Disordered" evidence="1">
    <location>
        <begin position="1"/>
        <end position="69"/>
    </location>
</feature>
<dbReference type="Proteomes" id="UP001055057">
    <property type="component" value="Unassembled WGS sequence"/>
</dbReference>
<accession>A0ABQ4U0N1</accession>
<feature type="compositionally biased region" description="Basic and acidic residues" evidence="1">
    <location>
        <begin position="21"/>
        <end position="36"/>
    </location>
</feature>
<proteinExistence type="predicted"/>
<reference evidence="2" key="1">
    <citation type="journal article" date="2021" name="Front. Microbiol.">
        <title>Comprehensive Comparative Genomics and Phenotyping of Methylobacterium Species.</title>
        <authorList>
            <person name="Alessa O."/>
            <person name="Ogura Y."/>
            <person name="Fujitani Y."/>
            <person name="Takami H."/>
            <person name="Hayashi T."/>
            <person name="Sahin N."/>
            <person name="Tani A."/>
        </authorList>
    </citation>
    <scope>NUCLEOTIDE SEQUENCE</scope>
    <source>
        <strain evidence="2">DSM 23632</strain>
    </source>
</reference>
<reference evidence="2" key="2">
    <citation type="submission" date="2021-08" db="EMBL/GenBank/DDBJ databases">
        <authorList>
            <person name="Tani A."/>
            <person name="Ola A."/>
            <person name="Ogura Y."/>
            <person name="Katsura K."/>
            <person name="Hayashi T."/>
        </authorList>
    </citation>
    <scope>NUCLEOTIDE SEQUENCE</scope>
    <source>
        <strain evidence="2">DSM 23632</strain>
    </source>
</reference>
<comment type="caution">
    <text evidence="2">The sequence shown here is derived from an EMBL/GenBank/DDBJ whole genome shotgun (WGS) entry which is preliminary data.</text>
</comment>